<evidence type="ECO:0000313" key="7">
    <source>
        <dbReference type="EMBL" id="AYQ72166.1"/>
    </source>
</evidence>
<dbReference type="Pfam" id="PF00072">
    <property type="entry name" value="Response_reg"/>
    <property type="match status" value="1"/>
</dbReference>
<evidence type="ECO:0000259" key="6">
    <source>
        <dbReference type="PROSITE" id="PS50110"/>
    </source>
</evidence>
<keyword evidence="8" id="KW-1185">Reference proteome</keyword>
<dbReference type="PROSITE" id="PS50110">
    <property type="entry name" value="RESPONSE_REGULATORY"/>
    <property type="match status" value="1"/>
</dbReference>
<evidence type="ECO:0000313" key="8">
    <source>
        <dbReference type="Proteomes" id="UP000269097"/>
    </source>
</evidence>
<keyword evidence="1" id="KW-0805">Transcription regulation</keyword>
<dbReference type="Gene3D" id="3.40.50.2300">
    <property type="match status" value="1"/>
</dbReference>
<dbReference type="GO" id="GO:0003700">
    <property type="term" value="F:DNA-binding transcription factor activity"/>
    <property type="evidence" value="ECO:0007669"/>
    <property type="project" value="InterPro"/>
</dbReference>
<dbReference type="Proteomes" id="UP000269097">
    <property type="component" value="Chromosome"/>
</dbReference>
<dbReference type="InterPro" id="IPR011006">
    <property type="entry name" value="CheY-like_superfamily"/>
</dbReference>
<reference evidence="7 8" key="1">
    <citation type="submission" date="2018-10" db="EMBL/GenBank/DDBJ databases">
        <title>Genome Sequence of Cohnella sp.</title>
        <authorList>
            <person name="Srinivasan S."/>
            <person name="Kim M.K."/>
        </authorList>
    </citation>
    <scope>NUCLEOTIDE SEQUENCE [LARGE SCALE GENOMIC DNA]</scope>
    <source>
        <strain evidence="7 8">18JY8-7</strain>
    </source>
</reference>
<dbReference type="InterPro" id="IPR020449">
    <property type="entry name" value="Tscrpt_reg_AraC-type_HTH"/>
</dbReference>
<keyword evidence="3" id="KW-0804">Transcription</keyword>
<evidence type="ECO:0000256" key="2">
    <source>
        <dbReference type="ARBA" id="ARBA00023125"/>
    </source>
</evidence>
<sequence length="536" mass="61077">METIRTLIVDDEARIRRGIERLVQSCGEGWEVVAAVGDGLQALEYLKESDGRVDLLITDVKMPEMDGLTLIREARKTYSFYPLVISGYDDFTYVRDALREGALDYLLKPVDRTQFRERMADIGSKISGGRYKLLKWGEMEREAERLKESRQIGTLGAITSTDIDLASLGYWVDDFPAGRYLLSNVRLDTPPVKARTFTAKDWKAYYYALENIIREVVSSGAGEGRKAWCWRGSDSDFWTLLHTSDTDDNLEEAMSGLAEEIRSAVRTYTPFSVSAAFGEPIEDLYMLPEAKRRTLHLMDYRLVYGENRVFRSAAIHPDGRGLESEWLPLALQLKRSVEQANAEAAAEWADRLFVRLERLESPDWVQAAVQNAAILIHSVRLESHKSLPQAMSLSQDLAQLRKAPSLQELKRRLNRMIGQVIREIAQSREAGGAKPVEKAAEWILEHLGEDLTVKKIADRVHMNPTYFCECFKLQTGETVLDFLTRHRMSKAKELLAGSPLKLQDVSRSVGYQDVKYFSRLFKQWTGQTPTQYRESI</sequence>
<evidence type="ECO:0000256" key="3">
    <source>
        <dbReference type="ARBA" id="ARBA00023163"/>
    </source>
</evidence>
<dbReference type="GO" id="GO:0043565">
    <property type="term" value="F:sequence-specific DNA binding"/>
    <property type="evidence" value="ECO:0007669"/>
    <property type="project" value="InterPro"/>
</dbReference>
<proteinExistence type="predicted"/>
<dbReference type="SUPFAM" id="SSF46689">
    <property type="entry name" value="Homeodomain-like"/>
    <property type="match status" value="2"/>
</dbReference>
<accession>A0A3G3JVC0</accession>
<evidence type="ECO:0000259" key="5">
    <source>
        <dbReference type="PROSITE" id="PS01124"/>
    </source>
</evidence>
<feature type="modified residue" description="4-aspartylphosphate" evidence="4">
    <location>
        <position position="59"/>
    </location>
</feature>
<dbReference type="InterPro" id="IPR001789">
    <property type="entry name" value="Sig_transdc_resp-reg_receiver"/>
</dbReference>
<feature type="domain" description="HTH araC/xylS-type" evidence="5">
    <location>
        <begin position="437"/>
        <end position="535"/>
    </location>
</feature>
<dbReference type="PROSITE" id="PS01124">
    <property type="entry name" value="HTH_ARAC_FAMILY_2"/>
    <property type="match status" value="1"/>
</dbReference>
<keyword evidence="2" id="KW-0238">DNA-binding</keyword>
<gene>
    <name evidence="7" type="ORF">EAV92_06045</name>
</gene>
<dbReference type="SMART" id="SM00342">
    <property type="entry name" value="HTH_ARAC"/>
    <property type="match status" value="1"/>
</dbReference>
<dbReference type="InterPro" id="IPR018062">
    <property type="entry name" value="HTH_AraC-typ_CS"/>
</dbReference>
<dbReference type="PRINTS" id="PR00032">
    <property type="entry name" value="HTHARAC"/>
</dbReference>
<dbReference type="PANTHER" id="PTHR43280">
    <property type="entry name" value="ARAC-FAMILY TRANSCRIPTIONAL REGULATOR"/>
    <property type="match status" value="1"/>
</dbReference>
<dbReference type="SMART" id="SM00448">
    <property type="entry name" value="REC"/>
    <property type="match status" value="1"/>
</dbReference>
<dbReference type="RefSeq" id="WP_123040226.1">
    <property type="nucleotide sequence ID" value="NZ_CP033433.1"/>
</dbReference>
<evidence type="ECO:0000256" key="1">
    <source>
        <dbReference type="ARBA" id="ARBA00023015"/>
    </source>
</evidence>
<dbReference type="EMBL" id="CP033433">
    <property type="protein sequence ID" value="AYQ72166.1"/>
    <property type="molecule type" value="Genomic_DNA"/>
</dbReference>
<dbReference type="CDD" id="cd17536">
    <property type="entry name" value="REC_YesN-like"/>
    <property type="match status" value="1"/>
</dbReference>
<dbReference type="KEGG" id="coh:EAV92_06045"/>
<dbReference type="Pfam" id="PF12833">
    <property type="entry name" value="HTH_18"/>
    <property type="match status" value="1"/>
</dbReference>
<keyword evidence="4" id="KW-0597">Phosphoprotein</keyword>
<dbReference type="InterPro" id="IPR009057">
    <property type="entry name" value="Homeodomain-like_sf"/>
</dbReference>
<organism evidence="7 8">
    <name type="scientific">Cohnella candidum</name>
    <dbReference type="NCBI Taxonomy" id="2674991"/>
    <lineage>
        <taxon>Bacteria</taxon>
        <taxon>Bacillati</taxon>
        <taxon>Bacillota</taxon>
        <taxon>Bacilli</taxon>
        <taxon>Bacillales</taxon>
        <taxon>Paenibacillaceae</taxon>
        <taxon>Cohnella</taxon>
    </lineage>
</organism>
<name>A0A3G3JVC0_9BACL</name>
<dbReference type="Gene3D" id="1.10.10.60">
    <property type="entry name" value="Homeodomain-like"/>
    <property type="match status" value="2"/>
</dbReference>
<evidence type="ECO:0000256" key="4">
    <source>
        <dbReference type="PROSITE-ProRule" id="PRU00169"/>
    </source>
</evidence>
<dbReference type="PROSITE" id="PS00041">
    <property type="entry name" value="HTH_ARAC_FAMILY_1"/>
    <property type="match status" value="1"/>
</dbReference>
<dbReference type="AlphaFoldDB" id="A0A3G3JVC0"/>
<feature type="domain" description="Response regulatory" evidence="6">
    <location>
        <begin position="5"/>
        <end position="123"/>
    </location>
</feature>
<dbReference type="InterPro" id="IPR018060">
    <property type="entry name" value="HTH_AraC"/>
</dbReference>
<dbReference type="PANTHER" id="PTHR43280:SF28">
    <property type="entry name" value="HTH-TYPE TRANSCRIPTIONAL ACTIVATOR RHAS"/>
    <property type="match status" value="1"/>
</dbReference>
<dbReference type="SUPFAM" id="SSF52172">
    <property type="entry name" value="CheY-like"/>
    <property type="match status" value="1"/>
</dbReference>
<dbReference type="GO" id="GO:0000160">
    <property type="term" value="P:phosphorelay signal transduction system"/>
    <property type="evidence" value="ECO:0007669"/>
    <property type="project" value="InterPro"/>
</dbReference>
<protein>
    <submittedName>
        <fullName evidence="7">Response regulator</fullName>
    </submittedName>
</protein>